<evidence type="ECO:0000313" key="1">
    <source>
        <dbReference type="EMBL" id="RLT74844.1"/>
    </source>
</evidence>
<reference evidence="1 2" key="1">
    <citation type="submission" date="2018-09" db="EMBL/GenBank/DDBJ databases">
        <title>Murine metabolic-syndrome-specific gut microbial biobank.</title>
        <authorList>
            <person name="Liu C."/>
        </authorList>
    </citation>
    <scope>NUCLEOTIDE SEQUENCE [LARGE SCALE GENOMIC DNA]</scope>
    <source>
        <strain evidence="1 2">8-P5</strain>
    </source>
</reference>
<dbReference type="AlphaFoldDB" id="A0A3L7ZSJ9"/>
<evidence type="ECO:0000313" key="2">
    <source>
        <dbReference type="Proteomes" id="UP000278164"/>
    </source>
</evidence>
<protein>
    <submittedName>
        <fullName evidence="1">Uncharacterized protein</fullName>
    </submittedName>
</protein>
<sequence>MFFTHGIRVINLYGLCMNPFRWGWVGGGDRAEIWDTALLYLICSAKGEDMDVWIPCQPSELSYRCVILDESRFE</sequence>
<organism evidence="1 2">
    <name type="scientific">Parabacteroides distasonis</name>
    <dbReference type="NCBI Taxonomy" id="823"/>
    <lineage>
        <taxon>Bacteria</taxon>
        <taxon>Pseudomonadati</taxon>
        <taxon>Bacteroidota</taxon>
        <taxon>Bacteroidia</taxon>
        <taxon>Bacteroidales</taxon>
        <taxon>Tannerellaceae</taxon>
        <taxon>Parabacteroides</taxon>
    </lineage>
</organism>
<accession>A0A3L7ZSJ9</accession>
<comment type="caution">
    <text evidence="1">The sequence shown here is derived from an EMBL/GenBank/DDBJ whole genome shotgun (WGS) entry which is preliminary data.</text>
</comment>
<gene>
    <name evidence="1" type="ORF">D7V78_02165</name>
</gene>
<dbReference type="EMBL" id="RAYI01000002">
    <property type="protein sequence ID" value="RLT74844.1"/>
    <property type="molecule type" value="Genomic_DNA"/>
</dbReference>
<name>A0A3L7ZSJ9_PARDI</name>
<dbReference type="Proteomes" id="UP000278164">
    <property type="component" value="Unassembled WGS sequence"/>
</dbReference>
<proteinExistence type="predicted"/>